<dbReference type="InterPro" id="IPR018197">
    <property type="entry name" value="Glycerate_kinase_RE-like"/>
</dbReference>
<dbReference type="GO" id="GO:0008887">
    <property type="term" value="F:glycerate kinase activity"/>
    <property type="evidence" value="ECO:0007669"/>
    <property type="project" value="UniProtKB-UniRule"/>
</dbReference>
<reference evidence="5 6" key="1">
    <citation type="journal article" date="2020" name="Biotechnol. Biofuels">
        <title>New insights from the biogas microbiome by comprehensive genome-resolved metagenomics of nearly 1600 species originating from multiple anaerobic digesters.</title>
        <authorList>
            <person name="Campanaro S."/>
            <person name="Treu L."/>
            <person name="Rodriguez-R L.M."/>
            <person name="Kovalovszki A."/>
            <person name="Ziels R.M."/>
            <person name="Maus I."/>
            <person name="Zhu X."/>
            <person name="Kougias P.G."/>
            <person name="Basile A."/>
            <person name="Luo G."/>
            <person name="Schluter A."/>
            <person name="Konstantinidis K.T."/>
            <person name="Angelidaki I."/>
        </authorList>
    </citation>
    <scope>NUCLEOTIDE SEQUENCE [LARGE SCALE GENOMIC DNA]</scope>
    <source>
        <strain evidence="5">AS23ysBPME_344</strain>
    </source>
</reference>
<organism evidence="5 6">
    <name type="scientific">Corynebacterium pollutisoli</name>
    <dbReference type="NCBI Taxonomy" id="1610489"/>
    <lineage>
        <taxon>Bacteria</taxon>
        <taxon>Bacillati</taxon>
        <taxon>Actinomycetota</taxon>
        <taxon>Actinomycetes</taxon>
        <taxon>Mycobacteriales</taxon>
        <taxon>Corynebacteriaceae</taxon>
        <taxon>Corynebacterium</taxon>
    </lineage>
</organism>
<proteinExistence type="inferred from homology"/>
<dbReference type="Gene3D" id="3.40.50.10350">
    <property type="entry name" value="Glycerate kinase, domain 1"/>
    <property type="match status" value="1"/>
</dbReference>
<keyword evidence="3 4" id="KW-0418">Kinase</keyword>
<dbReference type="SUPFAM" id="SSF110738">
    <property type="entry name" value="Glycerate kinase I"/>
    <property type="match status" value="1"/>
</dbReference>
<dbReference type="Pfam" id="PF02595">
    <property type="entry name" value="Gly_kinase"/>
    <property type="match status" value="1"/>
</dbReference>
<dbReference type="GO" id="GO:0031388">
    <property type="term" value="P:organic acid phosphorylation"/>
    <property type="evidence" value="ECO:0007669"/>
    <property type="project" value="UniProtKB-UniRule"/>
</dbReference>
<protein>
    <submittedName>
        <fullName evidence="5">Glycerate kinase</fullName>
    </submittedName>
</protein>
<evidence type="ECO:0000256" key="1">
    <source>
        <dbReference type="ARBA" id="ARBA00006284"/>
    </source>
</evidence>
<dbReference type="PANTHER" id="PTHR21599">
    <property type="entry name" value="GLYCERATE KINASE"/>
    <property type="match status" value="1"/>
</dbReference>
<name>A0A7X8RGK8_9CORY</name>
<dbReference type="InterPro" id="IPR004381">
    <property type="entry name" value="Glycerate_kinase"/>
</dbReference>
<dbReference type="NCBIfam" id="TIGR00045">
    <property type="entry name" value="glycerate kinase"/>
    <property type="match status" value="1"/>
</dbReference>
<evidence type="ECO:0000256" key="3">
    <source>
        <dbReference type="ARBA" id="ARBA00022777"/>
    </source>
</evidence>
<dbReference type="EMBL" id="JAAYSN010000238">
    <property type="protein sequence ID" value="NLP39798.1"/>
    <property type="molecule type" value="Genomic_DNA"/>
</dbReference>
<comment type="similarity">
    <text evidence="1 4">Belongs to the glycerate kinase type-1 family.</text>
</comment>
<evidence type="ECO:0000256" key="4">
    <source>
        <dbReference type="PIRNR" id="PIRNR006078"/>
    </source>
</evidence>
<sequence>MHIVVISDSFKGAVSSSEAHTAMEAGILAALPDARITGIPVADGGEGTVEAMLAATGGQPAHAEVCGVFPGERVQARYGFLDATTAIVEMAACAGLPLAEGRKDAAGTTTYGVGELIRRAIGSGARKVIIGAGGSATTDLGCGAAAALGVRFCDAEGEEFIPVGRTLRDVASVDSSLAHDILDGVELTVMCDIDNPLTGPQGAAYIFGPQKGADDATVEELDAGLAHVAAVISRDLGVDIDTVPGSGAAGGLAGGLMAFCGASIEPGIDVVLDAAGFSDVITDADLVFTGEGQIDGQSLSGKVPVGVARWVTRQRNEDLPVVVLAGSIGPDIEDVYAEGITAVFPIGRTPEPLADAIAHTSDNLKAAARDVTRLIARSAWRNSAGSGRRR</sequence>
<evidence type="ECO:0000256" key="2">
    <source>
        <dbReference type="ARBA" id="ARBA00022679"/>
    </source>
</evidence>
<evidence type="ECO:0000313" key="6">
    <source>
        <dbReference type="Proteomes" id="UP000568696"/>
    </source>
</evidence>
<dbReference type="PIRSF" id="PIRSF006078">
    <property type="entry name" value="GlxK"/>
    <property type="match status" value="1"/>
</dbReference>
<gene>
    <name evidence="5" type="ORF">GX356_08805</name>
</gene>
<dbReference type="InterPro" id="IPR018193">
    <property type="entry name" value="Glyc_kinase_flavodox-like_fold"/>
</dbReference>
<evidence type="ECO:0000313" key="5">
    <source>
        <dbReference type="EMBL" id="NLP39798.1"/>
    </source>
</evidence>
<dbReference type="InterPro" id="IPR036129">
    <property type="entry name" value="Glycerate_kinase_sf"/>
</dbReference>
<accession>A0A7X8RGK8</accession>
<comment type="caution">
    <text evidence="5">The sequence shown here is derived from an EMBL/GenBank/DDBJ whole genome shotgun (WGS) entry which is preliminary data.</text>
</comment>
<keyword evidence="2 4" id="KW-0808">Transferase</keyword>
<dbReference type="PANTHER" id="PTHR21599:SF0">
    <property type="entry name" value="GLYCERATE KINASE"/>
    <property type="match status" value="1"/>
</dbReference>
<dbReference type="AlphaFoldDB" id="A0A7X8RGK8"/>
<dbReference type="Gene3D" id="3.90.1510.10">
    <property type="entry name" value="Glycerate kinase, domain 2"/>
    <property type="match status" value="1"/>
</dbReference>
<dbReference type="Proteomes" id="UP000568696">
    <property type="component" value="Unassembled WGS sequence"/>
</dbReference>